<keyword evidence="10" id="KW-0131">Cell cycle</keyword>
<dbReference type="GO" id="GO:0031262">
    <property type="term" value="C:Ndc80 complex"/>
    <property type="evidence" value="ECO:0007669"/>
    <property type="project" value="InterPro"/>
</dbReference>
<keyword evidence="11" id="KW-0137">Centromere</keyword>
<evidence type="ECO:0000256" key="6">
    <source>
        <dbReference type="ARBA" id="ARBA00022776"/>
    </source>
</evidence>
<dbReference type="PANTHER" id="PTHR21650:SF2">
    <property type="entry name" value="KINETOCHORE PROTEIN NUF2"/>
    <property type="match status" value="1"/>
</dbReference>
<dbReference type="Pfam" id="PF03800">
    <property type="entry name" value="Nuf2"/>
    <property type="match status" value="1"/>
</dbReference>
<gene>
    <name evidence="15" type="ORF">CTEN210_09692</name>
</gene>
<evidence type="ECO:0000256" key="10">
    <source>
        <dbReference type="ARBA" id="ARBA00023306"/>
    </source>
</evidence>
<evidence type="ECO:0000256" key="11">
    <source>
        <dbReference type="ARBA" id="ARBA00023328"/>
    </source>
</evidence>
<evidence type="ECO:0000313" key="15">
    <source>
        <dbReference type="EMBL" id="GFH53216.1"/>
    </source>
</evidence>
<comment type="subcellular location">
    <subcellularLocation>
        <location evidence="2">Chromosome</location>
        <location evidence="2">Centromere</location>
        <location evidence="2">Kinetochore</location>
    </subcellularLocation>
    <subcellularLocation>
        <location evidence="1">Nucleus</location>
    </subcellularLocation>
</comment>
<dbReference type="InterPro" id="IPR038275">
    <property type="entry name" value="Nuf2_N_sf"/>
</dbReference>
<evidence type="ECO:0000256" key="1">
    <source>
        <dbReference type="ARBA" id="ARBA00004123"/>
    </source>
</evidence>
<comment type="caution">
    <text evidence="15">The sequence shown here is derived from an EMBL/GenBank/DDBJ whole genome shotgun (WGS) entry which is preliminary data.</text>
</comment>
<evidence type="ECO:0000313" key="16">
    <source>
        <dbReference type="Proteomes" id="UP001054902"/>
    </source>
</evidence>
<feature type="coiled-coil region" evidence="12">
    <location>
        <begin position="214"/>
        <end position="423"/>
    </location>
</feature>
<sequence length="455" mass="52694">MDITISNTTYRFPILKNAEIIECLSEAGIELNEVELTEPNRHKEKVKQVFLSLVELGLGLNQESFSQTPISEMKYIQSLPYPETHNESFSSVKFFTACQKFMKVCGNTDPYTGVGSFTFSDLANPSPKRFKRQLSAAINFIKFREDRLAIYVELHEQREELLQGLQEVKTEQVGLQEELTKVQVDAHARLDQVQELDEEGLELHNEIAQKNKVQKALRGESEKLKKQVKALEDDIEQSDLVLQELDSEERKLMPQIVDSPEELKLQIRELNVELEQEKRRLAQAEQDAKLAELKIANVETAKKDVKEGIQVMQDLSTERAKYQEISKEMEEIQQEIRENEEKVKALEEEYAEHQRELESIEQQVQQNTSEYKTKLDTLQNALREVNANLLEKEKQGRDVKLMLENEKSDISVLEAIIKEEQTKSDNEINEIVDKFHVMEKGILERQEQFNATITV</sequence>
<evidence type="ECO:0000256" key="8">
    <source>
        <dbReference type="ARBA" id="ARBA00023054"/>
    </source>
</evidence>
<organism evidence="15 16">
    <name type="scientific">Chaetoceros tenuissimus</name>
    <dbReference type="NCBI Taxonomy" id="426638"/>
    <lineage>
        <taxon>Eukaryota</taxon>
        <taxon>Sar</taxon>
        <taxon>Stramenopiles</taxon>
        <taxon>Ochrophyta</taxon>
        <taxon>Bacillariophyta</taxon>
        <taxon>Coscinodiscophyceae</taxon>
        <taxon>Chaetocerotophycidae</taxon>
        <taxon>Chaetocerotales</taxon>
        <taxon>Chaetocerotaceae</taxon>
        <taxon>Chaetoceros</taxon>
    </lineage>
</organism>
<evidence type="ECO:0008006" key="17">
    <source>
        <dbReference type="Google" id="ProtNLM"/>
    </source>
</evidence>
<dbReference type="InterPro" id="IPR041112">
    <property type="entry name" value="Nuf2_DHR10-like"/>
</dbReference>
<evidence type="ECO:0000259" key="14">
    <source>
        <dbReference type="Pfam" id="PF18595"/>
    </source>
</evidence>
<dbReference type="GO" id="GO:0005634">
    <property type="term" value="C:nucleus"/>
    <property type="evidence" value="ECO:0007669"/>
    <property type="project" value="UniProtKB-SubCell"/>
</dbReference>
<keyword evidence="8 12" id="KW-0175">Coiled coil</keyword>
<reference evidence="15 16" key="1">
    <citation type="journal article" date="2021" name="Sci. Rep.">
        <title>The genome of the diatom Chaetoceros tenuissimus carries an ancient integrated fragment of an extant virus.</title>
        <authorList>
            <person name="Hongo Y."/>
            <person name="Kimura K."/>
            <person name="Takaki Y."/>
            <person name="Yoshida Y."/>
            <person name="Baba S."/>
            <person name="Kobayashi G."/>
            <person name="Nagasaki K."/>
            <person name="Hano T."/>
            <person name="Tomaru Y."/>
        </authorList>
    </citation>
    <scope>NUCLEOTIDE SEQUENCE [LARGE SCALE GENOMIC DNA]</scope>
    <source>
        <strain evidence="15 16">NIES-3715</strain>
    </source>
</reference>
<feature type="domain" description="Nuf2 DHR10-like" evidence="14">
    <location>
        <begin position="273"/>
        <end position="386"/>
    </location>
</feature>
<dbReference type="GO" id="GO:0051383">
    <property type="term" value="P:kinetochore organization"/>
    <property type="evidence" value="ECO:0007669"/>
    <property type="project" value="TreeGrafter"/>
</dbReference>
<evidence type="ECO:0000256" key="5">
    <source>
        <dbReference type="ARBA" id="ARBA00022618"/>
    </source>
</evidence>
<keyword evidence="6" id="KW-0498">Mitosis</keyword>
<evidence type="ECO:0000256" key="2">
    <source>
        <dbReference type="ARBA" id="ARBA00004629"/>
    </source>
</evidence>
<evidence type="ECO:0000256" key="12">
    <source>
        <dbReference type="SAM" id="Coils"/>
    </source>
</evidence>
<keyword evidence="16" id="KW-1185">Reference proteome</keyword>
<evidence type="ECO:0000256" key="3">
    <source>
        <dbReference type="ARBA" id="ARBA00005498"/>
    </source>
</evidence>
<keyword evidence="5" id="KW-0132">Cell division</keyword>
<proteinExistence type="inferred from homology"/>
<protein>
    <recommendedName>
        <fullName evidence="17">Kinetochore protein Nuf2</fullName>
    </recommendedName>
</protein>
<keyword evidence="9" id="KW-0539">Nucleus</keyword>
<keyword evidence="7" id="KW-0995">Kinetochore</keyword>
<dbReference type="Gene3D" id="1.10.287.1490">
    <property type="match status" value="1"/>
</dbReference>
<evidence type="ECO:0000259" key="13">
    <source>
        <dbReference type="Pfam" id="PF03800"/>
    </source>
</evidence>
<dbReference type="GO" id="GO:0051301">
    <property type="term" value="P:cell division"/>
    <property type="evidence" value="ECO:0007669"/>
    <property type="project" value="UniProtKB-KW"/>
</dbReference>
<dbReference type="GO" id="GO:0051315">
    <property type="term" value="P:attachment of mitotic spindle microtubules to kinetochore"/>
    <property type="evidence" value="ECO:0007669"/>
    <property type="project" value="TreeGrafter"/>
</dbReference>
<comment type="similarity">
    <text evidence="3">Belongs to the NUF2 family.</text>
</comment>
<name>A0AAD3CVY2_9STRA</name>
<dbReference type="GO" id="GO:0007052">
    <property type="term" value="P:mitotic spindle organization"/>
    <property type="evidence" value="ECO:0007669"/>
    <property type="project" value="TreeGrafter"/>
</dbReference>
<dbReference type="InterPro" id="IPR005549">
    <property type="entry name" value="Kinetochore_Nuf2_N"/>
</dbReference>
<accession>A0AAD3CVY2</accession>
<dbReference type="EMBL" id="BLLK01000046">
    <property type="protein sequence ID" value="GFH53216.1"/>
    <property type="molecule type" value="Genomic_DNA"/>
</dbReference>
<dbReference type="GO" id="GO:0045132">
    <property type="term" value="P:meiotic chromosome segregation"/>
    <property type="evidence" value="ECO:0007669"/>
    <property type="project" value="TreeGrafter"/>
</dbReference>
<keyword evidence="4" id="KW-0158">Chromosome</keyword>
<evidence type="ECO:0000256" key="4">
    <source>
        <dbReference type="ARBA" id="ARBA00022454"/>
    </source>
</evidence>
<dbReference type="AlphaFoldDB" id="A0AAD3CVY2"/>
<feature type="coiled-coil region" evidence="12">
    <location>
        <begin position="151"/>
        <end position="178"/>
    </location>
</feature>
<dbReference type="Proteomes" id="UP001054902">
    <property type="component" value="Unassembled WGS sequence"/>
</dbReference>
<evidence type="ECO:0000256" key="7">
    <source>
        <dbReference type="ARBA" id="ARBA00022838"/>
    </source>
</evidence>
<dbReference type="GO" id="GO:0044877">
    <property type="term" value="F:protein-containing complex binding"/>
    <property type="evidence" value="ECO:0007669"/>
    <property type="project" value="TreeGrafter"/>
</dbReference>
<dbReference type="Gene3D" id="1.10.418.60">
    <property type="entry name" value="Ncd80 complex, Nuf2 subunit"/>
    <property type="match status" value="1"/>
</dbReference>
<dbReference type="PANTHER" id="PTHR21650">
    <property type="entry name" value="MEMBRALIN/KINETOCHORE PROTEIN NUF2"/>
    <property type="match status" value="1"/>
</dbReference>
<evidence type="ECO:0000256" key="9">
    <source>
        <dbReference type="ARBA" id="ARBA00023242"/>
    </source>
</evidence>
<feature type="domain" description="Kinetochore protein Nuf2 N-terminal" evidence="13">
    <location>
        <begin position="10"/>
        <end position="158"/>
    </location>
</feature>
<dbReference type="Pfam" id="PF18595">
    <property type="entry name" value="Nuf2_DHR10-like"/>
    <property type="match status" value="1"/>
</dbReference>